<keyword evidence="6" id="KW-0811">Translocation</keyword>
<keyword evidence="4" id="KW-0509">mRNA transport</keyword>
<reference evidence="11" key="1">
    <citation type="submission" date="2021-02" db="EMBL/GenBank/DDBJ databases">
        <authorList>
            <person name="Nowell W R."/>
        </authorList>
    </citation>
    <scope>NUCLEOTIDE SEQUENCE</scope>
</reference>
<dbReference type="Proteomes" id="UP000682733">
    <property type="component" value="Unassembled WGS sequence"/>
</dbReference>
<dbReference type="InterPro" id="IPR026010">
    <property type="entry name" value="NSP1/NUP62"/>
</dbReference>
<dbReference type="EMBL" id="CAJNOK010000267">
    <property type="protein sequence ID" value="CAF0741162.1"/>
    <property type="molecule type" value="Genomic_DNA"/>
</dbReference>
<name>A0A813V0Y9_9BILA</name>
<evidence type="ECO:0000256" key="5">
    <source>
        <dbReference type="ARBA" id="ARBA00022927"/>
    </source>
</evidence>
<keyword evidence="14" id="KW-1185">Reference proteome</keyword>
<evidence type="ECO:0000256" key="1">
    <source>
        <dbReference type="ARBA" id="ARBA00004567"/>
    </source>
</evidence>
<comment type="subcellular location">
    <subcellularLocation>
        <location evidence="1">Nucleus</location>
        <location evidence="1">Nuclear pore complex</location>
    </subcellularLocation>
</comment>
<evidence type="ECO:0000256" key="6">
    <source>
        <dbReference type="ARBA" id="ARBA00023010"/>
    </source>
</evidence>
<keyword evidence="3" id="KW-0813">Transport</keyword>
<dbReference type="Proteomes" id="UP000681722">
    <property type="component" value="Unassembled WGS sequence"/>
</dbReference>
<evidence type="ECO:0000256" key="8">
    <source>
        <dbReference type="ARBA" id="ARBA00023242"/>
    </source>
</evidence>
<evidence type="ECO:0000256" key="7">
    <source>
        <dbReference type="ARBA" id="ARBA00023132"/>
    </source>
</evidence>
<protein>
    <recommendedName>
        <fullName evidence="9">Nucleoporin NSP1-like C-terminal domain-containing protein</fullName>
    </recommendedName>
</protein>
<dbReference type="EMBL" id="CAJOBA010000267">
    <property type="protein sequence ID" value="CAF3518635.1"/>
    <property type="molecule type" value="Genomic_DNA"/>
</dbReference>
<dbReference type="AlphaFoldDB" id="A0A813V0Y9"/>
<dbReference type="GO" id="GO:0006405">
    <property type="term" value="P:RNA export from nucleus"/>
    <property type="evidence" value="ECO:0007669"/>
    <property type="project" value="TreeGrafter"/>
</dbReference>
<evidence type="ECO:0000256" key="4">
    <source>
        <dbReference type="ARBA" id="ARBA00022816"/>
    </source>
</evidence>
<keyword evidence="8" id="KW-0539">Nucleus</keyword>
<evidence type="ECO:0000313" key="10">
    <source>
        <dbReference type="EMBL" id="CAF0741162.1"/>
    </source>
</evidence>
<dbReference type="OrthoDB" id="10033853at2759"/>
<dbReference type="PANTHER" id="PTHR12084:SF0">
    <property type="entry name" value="NUCLEAR PORE GLYCOPROTEIN P62"/>
    <property type="match status" value="1"/>
</dbReference>
<evidence type="ECO:0000259" key="9">
    <source>
        <dbReference type="Pfam" id="PF05064"/>
    </source>
</evidence>
<evidence type="ECO:0000313" key="13">
    <source>
        <dbReference type="EMBL" id="CAF3625392.1"/>
    </source>
</evidence>
<evidence type="ECO:0000256" key="3">
    <source>
        <dbReference type="ARBA" id="ARBA00022448"/>
    </source>
</evidence>
<dbReference type="Proteomes" id="UP000663829">
    <property type="component" value="Unassembled WGS sequence"/>
</dbReference>
<dbReference type="GO" id="GO:0017056">
    <property type="term" value="F:structural constituent of nuclear pore"/>
    <property type="evidence" value="ECO:0007669"/>
    <property type="project" value="InterPro"/>
</dbReference>
<evidence type="ECO:0000313" key="14">
    <source>
        <dbReference type="Proteomes" id="UP000663829"/>
    </source>
</evidence>
<dbReference type="GO" id="GO:0044613">
    <property type="term" value="C:nuclear pore central transport channel"/>
    <property type="evidence" value="ECO:0007669"/>
    <property type="project" value="TreeGrafter"/>
</dbReference>
<comment type="similarity">
    <text evidence="2">Belongs to the nucleoporin NSP1/NUP62 family.</text>
</comment>
<organism evidence="11 14">
    <name type="scientific">Didymodactylos carnosus</name>
    <dbReference type="NCBI Taxonomy" id="1234261"/>
    <lineage>
        <taxon>Eukaryota</taxon>
        <taxon>Metazoa</taxon>
        <taxon>Spiralia</taxon>
        <taxon>Gnathifera</taxon>
        <taxon>Rotifera</taxon>
        <taxon>Eurotatoria</taxon>
        <taxon>Bdelloidea</taxon>
        <taxon>Philodinida</taxon>
        <taxon>Philodinidae</taxon>
        <taxon>Didymodactylos</taxon>
    </lineage>
</organism>
<dbReference type="PANTHER" id="PTHR12084">
    <property type="entry name" value="NUCLEAR PORE GLYCOPROTEIN P62-RELATED"/>
    <property type="match status" value="1"/>
</dbReference>
<dbReference type="EMBL" id="CAJNOQ010000782">
    <property type="protein sequence ID" value="CAF0838127.1"/>
    <property type="molecule type" value="Genomic_DNA"/>
</dbReference>
<dbReference type="GO" id="GO:0051028">
    <property type="term" value="P:mRNA transport"/>
    <property type="evidence" value="ECO:0007669"/>
    <property type="project" value="UniProtKB-KW"/>
</dbReference>
<dbReference type="GO" id="GO:0005543">
    <property type="term" value="F:phospholipid binding"/>
    <property type="evidence" value="ECO:0007669"/>
    <property type="project" value="TreeGrafter"/>
</dbReference>
<proteinExistence type="inferred from homology"/>
<accession>A0A813V0Y9</accession>
<keyword evidence="7" id="KW-0906">Nuclear pore complex</keyword>
<dbReference type="GO" id="GO:0006606">
    <property type="term" value="P:protein import into nucleus"/>
    <property type="evidence" value="ECO:0007669"/>
    <property type="project" value="TreeGrafter"/>
</dbReference>
<evidence type="ECO:0000313" key="12">
    <source>
        <dbReference type="EMBL" id="CAF3518635.1"/>
    </source>
</evidence>
<gene>
    <name evidence="11" type="ORF">GPM918_LOCUS5417</name>
    <name evidence="10" type="ORF">OVA965_LOCUS1447</name>
    <name evidence="13" type="ORF">SRO942_LOCUS5417</name>
    <name evidence="12" type="ORF">TMI583_LOCUS1448</name>
</gene>
<evidence type="ECO:0000313" key="11">
    <source>
        <dbReference type="EMBL" id="CAF0838127.1"/>
    </source>
</evidence>
<feature type="domain" description="Nucleoporin NSP1-like C-terminal" evidence="9">
    <location>
        <begin position="59"/>
        <end position="147"/>
    </location>
</feature>
<keyword evidence="5" id="KW-0653">Protein transport</keyword>
<sequence length="272" mass="30870">MTFPQMTALSSTIPTATVASIFPLSTTTSSAITSIPTTSTSILTTSTAAAATAPKPVRTFRDFERLLTKWQQDFDVKHRMVYDDLAQSIRQRDIDLSQYRETLQLLQRGVNRMTTHQSHLQEDLKLLDTHEKELESNISKLESDIQLLPPIYSSYQQLTPFGSSTTLTERMKNFEMLENMDGLVKRSIKDLNDIVEKMDEDENIDDMNDDIEQHTNVTATTDSSTKSTVGNNEQSVKQVTKTLNSCFKMLNFIEKNVQDIELKVSQTNRLMS</sequence>
<dbReference type="Proteomes" id="UP000677228">
    <property type="component" value="Unassembled WGS sequence"/>
</dbReference>
<dbReference type="InterPro" id="IPR007758">
    <property type="entry name" value="Nucleoporin_NSP1_C"/>
</dbReference>
<dbReference type="Pfam" id="PF05064">
    <property type="entry name" value="Nsp1_C"/>
    <property type="match status" value="1"/>
</dbReference>
<comment type="caution">
    <text evidence="11">The sequence shown here is derived from an EMBL/GenBank/DDBJ whole genome shotgun (WGS) entry which is preliminary data.</text>
</comment>
<dbReference type="EMBL" id="CAJOBC010000782">
    <property type="protein sequence ID" value="CAF3625392.1"/>
    <property type="molecule type" value="Genomic_DNA"/>
</dbReference>
<evidence type="ECO:0000256" key="2">
    <source>
        <dbReference type="ARBA" id="ARBA00005911"/>
    </source>
</evidence>